<accession>A0ACC2I2M2</accession>
<proteinExistence type="predicted"/>
<sequence length="372" mass="40840">MTDSPIVHHTNGADQLPNFTFKPSNIALSSKPTILHLGDDIRWNHDLYTKLSTRFNVIRTHSTGREDFKRALQDRTWGDFVGMYRPFWNTGGEMGSWDSELIPLLPKSCRIFASAGAGFDWVDTKLLASHGIVYCNSASACTESVADAAVFLILAVYRLFSWSCQAAHSCDPDQFKDAMGNIAAITHNPNGSTLGIVGLGKIGYRIAQKAKAFDMNVLYHDVVRMEERERELDAAWCATLEELLGRSDCVLIAAPFAGEVLLGGEQFKCFKKGARLVNIARGKLVDEVALVKALDDGLLSAAGLDVHADEPYVNKGLAKRRNVMMLSHTAGASVESHIGFERLGMENLLGWLDKGEAGLLSPVNLQWLKQDA</sequence>
<evidence type="ECO:0000313" key="2">
    <source>
        <dbReference type="Proteomes" id="UP001153331"/>
    </source>
</evidence>
<keyword evidence="2" id="KW-1185">Reference proteome</keyword>
<organism evidence="1 2">
    <name type="scientific">Boeremia exigua</name>
    <dbReference type="NCBI Taxonomy" id="749465"/>
    <lineage>
        <taxon>Eukaryota</taxon>
        <taxon>Fungi</taxon>
        <taxon>Dikarya</taxon>
        <taxon>Ascomycota</taxon>
        <taxon>Pezizomycotina</taxon>
        <taxon>Dothideomycetes</taxon>
        <taxon>Pleosporomycetidae</taxon>
        <taxon>Pleosporales</taxon>
        <taxon>Pleosporineae</taxon>
        <taxon>Didymellaceae</taxon>
        <taxon>Boeremia</taxon>
    </lineage>
</organism>
<evidence type="ECO:0000313" key="1">
    <source>
        <dbReference type="EMBL" id="KAJ8109385.1"/>
    </source>
</evidence>
<gene>
    <name evidence="1" type="ORF">OPT61_g7496</name>
</gene>
<reference evidence="1" key="1">
    <citation type="submission" date="2022-11" db="EMBL/GenBank/DDBJ databases">
        <title>Genome Sequence of Boeremia exigua.</title>
        <authorList>
            <person name="Buettner E."/>
        </authorList>
    </citation>
    <scope>NUCLEOTIDE SEQUENCE</scope>
    <source>
        <strain evidence="1">CU02</strain>
    </source>
</reference>
<name>A0ACC2I2M2_9PLEO</name>
<dbReference type="Proteomes" id="UP001153331">
    <property type="component" value="Unassembled WGS sequence"/>
</dbReference>
<protein>
    <submittedName>
        <fullName evidence="1">Uncharacterized protein</fullName>
    </submittedName>
</protein>
<dbReference type="EMBL" id="JAPHNI010000619">
    <property type="protein sequence ID" value="KAJ8109385.1"/>
    <property type="molecule type" value="Genomic_DNA"/>
</dbReference>
<comment type="caution">
    <text evidence="1">The sequence shown here is derived from an EMBL/GenBank/DDBJ whole genome shotgun (WGS) entry which is preliminary data.</text>
</comment>